<sequence>MRRSISGFFTSHFFMVGTAFGASLLLVRWITGNPLMSSEKTLIKYGLFFGIIYTLSYGFALVALAFFVKRAGGWQPATVYITERINEQTTGHNRLFFKSITYFAQYELWIVQFVVLYTFTHMVFNDWYFQFLFAFLIVLVIFAFYTSMNGFYLFTMLFIIVLLSTLTFIPIYYFVLNGTTKIYEGIRLYHPYLLYYKNPEIISVFIAYLFVAIGQVLVDFPTWFNLSFIKQEKRKSALLSAAFIKILLGFSFTAILMIAIFRGPFENLEVLILTFLYREESLWLSYLFGIFIVVACFMVLLNSLKAFQAARRESIAHTATTLISLFLIVGLLSAIEQISLLSTVLFFGMINAVLLPFIYIILFTKLRLPSYTYILVLLLIIGSEIYLFQTGQLLLPVIVSLIVAIGFLLWVRSCQKRN</sequence>
<gene>
    <name evidence="2" type="ORF">P9B03_19990</name>
</gene>
<keyword evidence="1" id="KW-0472">Membrane</keyword>
<keyword evidence="1" id="KW-0812">Transmembrane</keyword>
<evidence type="ECO:0000256" key="1">
    <source>
        <dbReference type="SAM" id="Phobius"/>
    </source>
</evidence>
<comment type="caution">
    <text evidence="2">The sequence shown here is derived from an EMBL/GenBank/DDBJ whole genome shotgun (WGS) entry which is preliminary data.</text>
</comment>
<feature type="transmembrane region" description="Helical" evidence="1">
    <location>
        <begin position="201"/>
        <end position="226"/>
    </location>
</feature>
<accession>A0AAW9NYV7</accession>
<dbReference type="EMBL" id="JARSFG010000043">
    <property type="protein sequence ID" value="MEC1180738.1"/>
    <property type="molecule type" value="Genomic_DNA"/>
</dbReference>
<keyword evidence="3" id="KW-1185">Reference proteome</keyword>
<feature type="transmembrane region" description="Helical" evidence="1">
    <location>
        <begin position="238"/>
        <end position="261"/>
    </location>
</feature>
<dbReference type="Proteomes" id="UP001344888">
    <property type="component" value="Unassembled WGS sequence"/>
</dbReference>
<keyword evidence="1" id="KW-1133">Transmembrane helix</keyword>
<feature type="transmembrane region" description="Helical" evidence="1">
    <location>
        <begin position="341"/>
        <end position="363"/>
    </location>
</feature>
<name>A0AAW9NYV7_9BACL</name>
<feature type="transmembrane region" description="Helical" evidence="1">
    <location>
        <begin position="370"/>
        <end position="387"/>
    </location>
</feature>
<organism evidence="2 3">
    <name type="scientific">Metasolibacillus meyeri</name>
    <dbReference type="NCBI Taxonomy" id="1071052"/>
    <lineage>
        <taxon>Bacteria</taxon>
        <taxon>Bacillati</taxon>
        <taxon>Bacillota</taxon>
        <taxon>Bacilli</taxon>
        <taxon>Bacillales</taxon>
        <taxon>Caryophanaceae</taxon>
        <taxon>Metasolibacillus</taxon>
    </lineage>
</organism>
<dbReference type="RefSeq" id="WP_326125226.1">
    <property type="nucleotide sequence ID" value="NZ_JARSFG010000043.1"/>
</dbReference>
<evidence type="ECO:0000313" key="2">
    <source>
        <dbReference type="EMBL" id="MEC1180738.1"/>
    </source>
</evidence>
<evidence type="ECO:0000313" key="3">
    <source>
        <dbReference type="Proteomes" id="UP001344888"/>
    </source>
</evidence>
<proteinExistence type="predicted"/>
<feature type="transmembrane region" description="Helical" evidence="1">
    <location>
        <begin position="127"/>
        <end position="145"/>
    </location>
</feature>
<reference evidence="2 3" key="1">
    <citation type="submission" date="2023-03" db="EMBL/GenBank/DDBJ databases">
        <title>Bacillus Genome Sequencing.</title>
        <authorList>
            <person name="Dunlap C."/>
        </authorList>
    </citation>
    <scope>NUCLEOTIDE SEQUENCE [LARGE SCALE GENOMIC DNA]</scope>
    <source>
        <strain evidence="2 3">B-59205</strain>
    </source>
</reference>
<protein>
    <submittedName>
        <fullName evidence="2">Uncharacterized protein</fullName>
    </submittedName>
</protein>
<dbReference type="AlphaFoldDB" id="A0AAW9NYV7"/>
<feature type="transmembrane region" description="Helical" evidence="1">
    <location>
        <begin position="314"/>
        <end position="335"/>
    </location>
</feature>
<feature type="transmembrane region" description="Helical" evidence="1">
    <location>
        <begin position="102"/>
        <end position="121"/>
    </location>
</feature>
<feature type="transmembrane region" description="Helical" evidence="1">
    <location>
        <begin position="42"/>
        <end position="68"/>
    </location>
</feature>
<feature type="transmembrane region" description="Helical" evidence="1">
    <location>
        <begin position="152"/>
        <end position="175"/>
    </location>
</feature>
<feature type="transmembrane region" description="Helical" evidence="1">
    <location>
        <begin position="281"/>
        <end position="302"/>
    </location>
</feature>
<feature type="transmembrane region" description="Helical" evidence="1">
    <location>
        <begin position="393"/>
        <end position="411"/>
    </location>
</feature>
<feature type="transmembrane region" description="Helical" evidence="1">
    <location>
        <begin position="12"/>
        <end position="30"/>
    </location>
</feature>